<proteinExistence type="predicted"/>
<accession>A0A7W2D6M8</accession>
<gene>
    <name evidence="2" type="ORF">H1V43_30600</name>
</gene>
<dbReference type="InterPro" id="IPR023346">
    <property type="entry name" value="Lysozyme-like_dom_sf"/>
</dbReference>
<organism evidence="2 3">
    <name type="scientific">Streptomyces himalayensis subsp. aureolus</name>
    <dbReference type="NCBI Taxonomy" id="2758039"/>
    <lineage>
        <taxon>Bacteria</taxon>
        <taxon>Bacillati</taxon>
        <taxon>Actinomycetota</taxon>
        <taxon>Actinomycetes</taxon>
        <taxon>Kitasatosporales</taxon>
        <taxon>Streptomycetaceae</taxon>
        <taxon>Streptomyces</taxon>
        <taxon>Streptomyces himalayensis</taxon>
    </lineage>
</organism>
<dbReference type="Proteomes" id="UP000586976">
    <property type="component" value="Unassembled WGS sequence"/>
</dbReference>
<keyword evidence="3" id="KW-1185">Reference proteome</keyword>
<reference evidence="2 3" key="1">
    <citation type="submission" date="2020-07" db="EMBL/GenBank/DDBJ databases">
        <title>Streptomyces isolated from Indian soil.</title>
        <authorList>
            <person name="Mandal S."/>
            <person name="Maiti P.K."/>
        </authorList>
    </citation>
    <scope>NUCLEOTIDE SEQUENCE [LARGE SCALE GENOMIC DNA]</scope>
    <source>
        <strain evidence="2 3">PSKA54</strain>
    </source>
</reference>
<keyword evidence="1" id="KW-0732">Signal</keyword>
<dbReference type="AlphaFoldDB" id="A0A7W2D6M8"/>
<evidence type="ECO:0000313" key="3">
    <source>
        <dbReference type="Proteomes" id="UP000586976"/>
    </source>
</evidence>
<dbReference type="InterPro" id="IPR036366">
    <property type="entry name" value="PGBDSf"/>
</dbReference>
<feature type="signal peptide" evidence="1">
    <location>
        <begin position="1"/>
        <end position="31"/>
    </location>
</feature>
<protein>
    <submittedName>
        <fullName evidence="2">Uncharacterized protein</fullName>
    </submittedName>
</protein>
<dbReference type="EMBL" id="JACEQY010000044">
    <property type="protein sequence ID" value="MBA4865614.1"/>
    <property type="molecule type" value="Genomic_DNA"/>
</dbReference>
<dbReference type="RefSeq" id="WP_181867096.1">
    <property type="nucleotide sequence ID" value="NZ_JACEQY010000044.1"/>
</dbReference>
<evidence type="ECO:0000256" key="1">
    <source>
        <dbReference type="SAM" id="SignalP"/>
    </source>
</evidence>
<comment type="caution">
    <text evidence="2">The sequence shown here is derived from an EMBL/GenBank/DDBJ whole genome shotgun (WGS) entry which is preliminary data.</text>
</comment>
<dbReference type="Gene3D" id="1.10.101.10">
    <property type="entry name" value="PGBD-like superfamily/PGBD"/>
    <property type="match status" value="1"/>
</dbReference>
<dbReference type="SUPFAM" id="SSF53955">
    <property type="entry name" value="Lysozyme-like"/>
    <property type="match status" value="1"/>
</dbReference>
<sequence length="194" mass="20934">MSTLKHALRRSLTAAALAVVTAATCTTPASATPSQGYISGSGTVTDDWYNEGTLSMYNYRTTYAVGLWHRILYAEGAYYPVGGAGSIVTPLQKQWIDCDFGSGTRIATQDLQNRWGLEADGYVGPLTLGRADNNLVLIGDYNTATQVVEYRGRAHTVQFLRVKSNGAYQFRRVASDGVTDGGWNTASYNTPGPC</sequence>
<name>A0A7W2D6M8_9ACTN</name>
<feature type="chain" id="PRO_5030550348" evidence="1">
    <location>
        <begin position="32"/>
        <end position="194"/>
    </location>
</feature>
<evidence type="ECO:0000313" key="2">
    <source>
        <dbReference type="EMBL" id="MBA4865614.1"/>
    </source>
</evidence>